<dbReference type="RefSeq" id="WP_133766177.1">
    <property type="nucleotide sequence ID" value="NZ_BAAARP010000002.1"/>
</dbReference>
<dbReference type="InterPro" id="IPR003615">
    <property type="entry name" value="HNH_nuc"/>
</dbReference>
<dbReference type="AlphaFoldDB" id="A0A4R7FL00"/>
<dbReference type="Pfam" id="PF02720">
    <property type="entry name" value="DUF222"/>
    <property type="match status" value="1"/>
</dbReference>
<feature type="domain" description="HNH nuclease" evidence="2">
    <location>
        <begin position="372"/>
        <end position="424"/>
    </location>
</feature>
<comment type="caution">
    <text evidence="3">The sequence shown here is derived from an EMBL/GenBank/DDBJ whole genome shotgun (WGS) entry which is preliminary data.</text>
</comment>
<evidence type="ECO:0000259" key="2">
    <source>
        <dbReference type="SMART" id="SM00507"/>
    </source>
</evidence>
<organism evidence="3 4">
    <name type="scientific">Amnibacterium kyonggiense</name>
    <dbReference type="NCBI Taxonomy" id="595671"/>
    <lineage>
        <taxon>Bacteria</taxon>
        <taxon>Bacillati</taxon>
        <taxon>Actinomycetota</taxon>
        <taxon>Actinomycetes</taxon>
        <taxon>Micrococcales</taxon>
        <taxon>Microbacteriaceae</taxon>
        <taxon>Amnibacterium</taxon>
    </lineage>
</organism>
<dbReference type="CDD" id="cd00085">
    <property type="entry name" value="HNHc"/>
    <property type="match status" value="1"/>
</dbReference>
<gene>
    <name evidence="3" type="ORF">CLV52_2001</name>
</gene>
<name>A0A4R7FL00_9MICO</name>
<feature type="region of interest" description="Disordered" evidence="1">
    <location>
        <begin position="442"/>
        <end position="481"/>
    </location>
</feature>
<feature type="compositionally biased region" description="Pro residues" evidence="1">
    <location>
        <begin position="455"/>
        <end position="474"/>
    </location>
</feature>
<keyword evidence="4" id="KW-1185">Reference proteome</keyword>
<dbReference type="InterPro" id="IPR003870">
    <property type="entry name" value="DUF222"/>
</dbReference>
<sequence>MFGNPAAAVESPNEAALRTDVVARPVMPIGRVDGAVGSVVIEQRHDPVLVTDDDRERFAEEQQDALSQVEADLRRADADRTVALIDAYEASMQDLAGRYGTQYGERGSLGAQSFFQSIGLRLGMSPLRVARLLDTAVRLRDDLPAVWAAYLDGAAPWRAVELAADQAEGLDDEHLAAYDEQAAVAVVAAPASRLKAKLHTIRERLQDDTAGERSERTRAMRRVTIDHGHDGAATIAATGPAIPIVGFDQALTKAAIAARLREGETRSVGQLRFDIMMDLLVEGIKQQADPAWAGLRVPMRKGVIPAPIVTIPALAALGRTTEQARLVGYGPVSIEAAKELAGEAPSFLRVLTDPFTGVRIAMDRTTRKPPADMRRWVTLRDELCRFPGCNRPAHLCDLDHVQEWQDAGVTDIGNLVSLSRPHHLAKSVGLWDEELRENGSVDWRNPWGEVFTDPPSNPSDPAPPELVEPGPADPPGDDCPF</sequence>
<evidence type="ECO:0000313" key="3">
    <source>
        <dbReference type="EMBL" id="TDS77062.1"/>
    </source>
</evidence>
<protein>
    <submittedName>
        <fullName evidence="3">Uncharacterized protein DUF222</fullName>
    </submittedName>
</protein>
<dbReference type="EMBL" id="SOAM01000002">
    <property type="protein sequence ID" value="TDS77062.1"/>
    <property type="molecule type" value="Genomic_DNA"/>
</dbReference>
<dbReference type="Proteomes" id="UP000295344">
    <property type="component" value="Unassembled WGS sequence"/>
</dbReference>
<dbReference type="OrthoDB" id="3261064at2"/>
<evidence type="ECO:0000313" key="4">
    <source>
        <dbReference type="Proteomes" id="UP000295344"/>
    </source>
</evidence>
<accession>A0A4R7FL00</accession>
<reference evidence="3 4" key="1">
    <citation type="submission" date="2019-03" db="EMBL/GenBank/DDBJ databases">
        <title>Genomic Encyclopedia of Archaeal and Bacterial Type Strains, Phase II (KMG-II): from individual species to whole genera.</title>
        <authorList>
            <person name="Goeker M."/>
        </authorList>
    </citation>
    <scope>NUCLEOTIDE SEQUENCE [LARGE SCALE GENOMIC DNA]</scope>
    <source>
        <strain evidence="3 4">DSM 24782</strain>
    </source>
</reference>
<dbReference type="SMART" id="SM00507">
    <property type="entry name" value="HNHc"/>
    <property type="match status" value="1"/>
</dbReference>
<evidence type="ECO:0000256" key="1">
    <source>
        <dbReference type="SAM" id="MobiDB-lite"/>
    </source>
</evidence>
<proteinExistence type="predicted"/>